<protein>
    <submittedName>
        <fullName evidence="1">Uncharacterized protein</fullName>
    </submittedName>
</protein>
<dbReference type="AlphaFoldDB" id="A0A7X5QGS9"/>
<organism evidence="1 2">
    <name type="scientific">Photorhabdus cinerea</name>
    <dbReference type="NCBI Taxonomy" id="471575"/>
    <lineage>
        <taxon>Bacteria</taxon>
        <taxon>Pseudomonadati</taxon>
        <taxon>Pseudomonadota</taxon>
        <taxon>Gammaproteobacteria</taxon>
        <taxon>Enterobacterales</taxon>
        <taxon>Morganellaceae</taxon>
        <taxon>Photorhabdus</taxon>
    </lineage>
</organism>
<comment type="caution">
    <text evidence="1">The sequence shown here is derived from an EMBL/GenBank/DDBJ whole genome shotgun (WGS) entry which is preliminary data.</text>
</comment>
<dbReference type="Proteomes" id="UP000591844">
    <property type="component" value="Unassembled WGS sequence"/>
</dbReference>
<keyword evidence="2" id="KW-1185">Reference proteome</keyword>
<reference evidence="1 2" key="1">
    <citation type="submission" date="2018-02" db="EMBL/GenBank/DDBJ databases">
        <authorList>
            <person name="Machado R.A."/>
        </authorList>
    </citation>
    <scope>NUCLEOTIDE SEQUENCE [LARGE SCALE GENOMIC DNA]</scope>
    <source>
        <strain evidence="1 2">DSM 19724</strain>
    </source>
</reference>
<proteinExistence type="predicted"/>
<name>A0A7X5QGS9_9GAMM</name>
<accession>A0A7X5QGS9</accession>
<evidence type="ECO:0000313" key="2">
    <source>
        <dbReference type="Proteomes" id="UP000591844"/>
    </source>
</evidence>
<dbReference type="EMBL" id="PUJW01000025">
    <property type="protein sequence ID" value="NHB94091.1"/>
    <property type="molecule type" value="Genomic_DNA"/>
</dbReference>
<sequence length="59" mass="7185">MLLCWLRSLAAALQFEIYWVYFYYNSYCSYYSNISKSRKITAIPIMTTNFIHLFIRSIR</sequence>
<evidence type="ECO:0000313" key="1">
    <source>
        <dbReference type="EMBL" id="NHB94091.1"/>
    </source>
</evidence>
<gene>
    <name evidence="1" type="ORF">C5469_18930</name>
</gene>